<dbReference type="EMBL" id="JANCYW010000002">
    <property type="protein sequence ID" value="KAK4534654.1"/>
    <property type="molecule type" value="Genomic_DNA"/>
</dbReference>
<dbReference type="Gene3D" id="2.60.120.650">
    <property type="entry name" value="Cupin"/>
    <property type="match status" value="2"/>
</dbReference>
<evidence type="ECO:0000259" key="6">
    <source>
        <dbReference type="PROSITE" id="PS51184"/>
    </source>
</evidence>
<feature type="compositionally biased region" description="Basic and acidic residues" evidence="3">
    <location>
        <begin position="869"/>
        <end position="882"/>
    </location>
</feature>
<sequence length="952" mass="105610">MRSAALPQEHAWRSLSATGEASPMKGVATASSDEIGRPLSAAPPSSPPLFDGGGAGAMATVGRETPSVAVRSDIPESEAMVKWADEDGGGTTVPSTYAPLLVRGEQPRTAPNAFQQLPEAPVFRPSEEQWLDPIAYVRSIQSEASRFGICRVVPPPSWRPPPFQRPRGAFQTRVQAVHQLCHRRGFHERFMTFLRQFHRHCGDFETATATIPRIKGRVLDMALLFKTVMSMGGYKVVRATGNWRQIGLTKMRMLFTTSMSSNLRKAYARWLLPLENHEVARRGLQRVQQEPFDLQFERYASRSECAACLMARLKQRRGNGADAELPAAHPHSMKGVLSGSVRDRFCIECGDRWHRRCYLREAHEAVGESSPKRPRSDEGATERSRFVCPNCDAYRRFGYADGANFEYREFASMAQGLKESWFRSVMSAGDVKLPLPQPDIATIEREYWRIVDGGDERCEVYYGSELDVNQTGSGLPRVGAKAARPPTDEALAQWEHYAKHPWNLNIFPLLKGSLLEALPARQSGITDPWLYLGMCFSTFCYHAEDSDMYSINYMHCGEGKLWYGCRGGEGAERFEQAMRQCVPELFEAMPNLLYGMITMVNPVRLHQLGAPMCRAVQMPGEFIITFPQAYHGGFSLGLNAAEAVNFALTDWLPFGRQAAIRYRDMRREAPFTQEELVFSAVQREDFASCYSEEDAVRVFAELRRMVREELALREAADDVVAASRRMSDPRVHEYVSSSSGSALTCCGHCLQPVFLSAIGCRCSSGRISCIRHALEMCDCHPSQRTLYYLYTAEELQRMAADVMQARAIRLATEHLGVPLGAECRGDGEPKVAGLRTEDEAVVRSSVRPRGDPTGAGRAAHAVPSKRAAAGREARERYRESASERSANSSAQSADEAELALRAAVLAAKHPSPSLATETPSGTGGSRHPCGLRLLPAERGNEPIVLILRNDVA</sequence>
<evidence type="ECO:0000313" key="8">
    <source>
        <dbReference type="Proteomes" id="UP001301350"/>
    </source>
</evidence>
<dbReference type="PROSITE" id="PS51184">
    <property type="entry name" value="JMJC"/>
    <property type="match status" value="1"/>
</dbReference>
<dbReference type="GO" id="GO:0046872">
    <property type="term" value="F:metal ion binding"/>
    <property type="evidence" value="ECO:0007669"/>
    <property type="project" value="UniProtKB-KW"/>
</dbReference>
<dbReference type="InterPro" id="IPR003347">
    <property type="entry name" value="JmjC_dom"/>
</dbReference>
<dbReference type="SMART" id="SM00558">
    <property type="entry name" value="JmjC"/>
    <property type="match status" value="1"/>
</dbReference>
<feature type="region of interest" description="Disordered" evidence="3">
    <location>
        <begin position="1"/>
        <end position="59"/>
    </location>
</feature>
<dbReference type="InterPro" id="IPR004198">
    <property type="entry name" value="Znf_C5HC2"/>
</dbReference>
<evidence type="ECO:0000256" key="2">
    <source>
        <dbReference type="ARBA" id="ARBA00023004"/>
    </source>
</evidence>
<dbReference type="Pfam" id="PF01388">
    <property type="entry name" value="ARID"/>
    <property type="match status" value="1"/>
</dbReference>
<proteinExistence type="predicted"/>
<feature type="domain" description="ARID" evidence="4">
    <location>
        <begin position="184"/>
        <end position="279"/>
    </location>
</feature>
<reference evidence="7 8" key="1">
    <citation type="submission" date="2022-07" db="EMBL/GenBank/DDBJ databases">
        <title>Genome-wide signatures of adaptation to extreme environments.</title>
        <authorList>
            <person name="Cho C.H."/>
            <person name="Yoon H.S."/>
        </authorList>
    </citation>
    <scope>NUCLEOTIDE SEQUENCE [LARGE SCALE GENOMIC DNA]</scope>
    <source>
        <strain evidence="7 8">DBV 063 E5</strain>
    </source>
</reference>
<dbReference type="SMART" id="SM00545">
    <property type="entry name" value="JmjN"/>
    <property type="match status" value="1"/>
</dbReference>
<feature type="region of interest" description="Disordered" evidence="3">
    <location>
        <begin position="908"/>
        <end position="934"/>
    </location>
</feature>
<dbReference type="GO" id="GO:0003677">
    <property type="term" value="F:DNA binding"/>
    <property type="evidence" value="ECO:0007669"/>
    <property type="project" value="InterPro"/>
</dbReference>
<organism evidence="7 8">
    <name type="scientific">Cyanidium caldarium</name>
    <name type="common">Red alga</name>
    <dbReference type="NCBI Taxonomy" id="2771"/>
    <lineage>
        <taxon>Eukaryota</taxon>
        <taxon>Rhodophyta</taxon>
        <taxon>Bangiophyceae</taxon>
        <taxon>Cyanidiales</taxon>
        <taxon>Cyanidiaceae</taxon>
        <taxon>Cyanidium</taxon>
    </lineage>
</organism>
<dbReference type="SUPFAM" id="SSF46774">
    <property type="entry name" value="ARID-like"/>
    <property type="match status" value="1"/>
</dbReference>
<dbReference type="GO" id="GO:0000785">
    <property type="term" value="C:chromatin"/>
    <property type="evidence" value="ECO:0007669"/>
    <property type="project" value="TreeGrafter"/>
</dbReference>
<evidence type="ECO:0000259" key="5">
    <source>
        <dbReference type="PROSITE" id="PS51183"/>
    </source>
</evidence>
<comment type="caution">
    <text evidence="7">The sequence shown here is derived from an EMBL/GenBank/DDBJ whole genome shotgun (WGS) entry which is preliminary data.</text>
</comment>
<evidence type="ECO:0000259" key="4">
    <source>
        <dbReference type="PROSITE" id="PS51011"/>
    </source>
</evidence>
<protein>
    <submittedName>
        <fullName evidence="7">Uncharacterized protein</fullName>
    </submittedName>
</protein>
<keyword evidence="8" id="KW-1185">Reference proteome</keyword>
<dbReference type="Pfam" id="PF02373">
    <property type="entry name" value="JmjC"/>
    <property type="match status" value="1"/>
</dbReference>
<evidence type="ECO:0000256" key="3">
    <source>
        <dbReference type="SAM" id="MobiDB-lite"/>
    </source>
</evidence>
<dbReference type="InterPro" id="IPR001606">
    <property type="entry name" value="ARID_dom"/>
</dbReference>
<evidence type="ECO:0000313" key="7">
    <source>
        <dbReference type="EMBL" id="KAK4534654.1"/>
    </source>
</evidence>
<dbReference type="Proteomes" id="UP001301350">
    <property type="component" value="Unassembled WGS sequence"/>
</dbReference>
<feature type="domain" description="JmjC" evidence="6">
    <location>
        <begin position="496"/>
        <end position="663"/>
    </location>
</feature>
<accession>A0AAV9IQX4</accession>
<dbReference type="PANTHER" id="PTHR10694:SF33">
    <property type="entry name" value="LYSINE-SPECIFIC DEMETHYLASE 5"/>
    <property type="match status" value="1"/>
</dbReference>
<dbReference type="PANTHER" id="PTHR10694">
    <property type="entry name" value="LYSINE-SPECIFIC DEMETHYLASE"/>
    <property type="match status" value="1"/>
</dbReference>
<feature type="region of interest" description="Disordered" evidence="3">
    <location>
        <begin position="826"/>
        <end position="895"/>
    </location>
</feature>
<dbReference type="InterPro" id="IPR003349">
    <property type="entry name" value="JmjN"/>
</dbReference>
<dbReference type="PROSITE" id="PS51183">
    <property type="entry name" value="JMJN"/>
    <property type="match status" value="1"/>
</dbReference>
<dbReference type="PROSITE" id="PS51011">
    <property type="entry name" value="ARID"/>
    <property type="match status" value="1"/>
</dbReference>
<evidence type="ECO:0000256" key="1">
    <source>
        <dbReference type="ARBA" id="ARBA00022723"/>
    </source>
</evidence>
<feature type="domain" description="JmjN" evidence="5">
    <location>
        <begin position="120"/>
        <end position="161"/>
    </location>
</feature>
<feature type="compositionally biased region" description="Low complexity" evidence="3">
    <location>
        <begin position="883"/>
        <end position="895"/>
    </location>
</feature>
<dbReference type="GO" id="GO:0141052">
    <property type="term" value="F:histone H3 demethylase activity"/>
    <property type="evidence" value="ECO:0007669"/>
    <property type="project" value="UniProtKB-ARBA"/>
</dbReference>
<dbReference type="SUPFAM" id="SSF51197">
    <property type="entry name" value="Clavaminate synthase-like"/>
    <property type="match status" value="1"/>
</dbReference>
<dbReference type="AlphaFoldDB" id="A0AAV9IQX4"/>
<dbReference type="InterPro" id="IPR036431">
    <property type="entry name" value="ARID_dom_sf"/>
</dbReference>
<dbReference type="GO" id="GO:0010468">
    <property type="term" value="P:regulation of gene expression"/>
    <property type="evidence" value="ECO:0007669"/>
    <property type="project" value="TreeGrafter"/>
</dbReference>
<dbReference type="SMART" id="SM00501">
    <property type="entry name" value="BRIGHT"/>
    <property type="match status" value="1"/>
</dbReference>
<dbReference type="CDD" id="cd16100">
    <property type="entry name" value="ARID"/>
    <property type="match status" value="1"/>
</dbReference>
<feature type="compositionally biased region" description="Basic and acidic residues" evidence="3">
    <location>
        <begin position="826"/>
        <end position="841"/>
    </location>
</feature>
<keyword evidence="1" id="KW-0479">Metal-binding</keyword>
<dbReference type="SMART" id="SM01014">
    <property type="entry name" value="ARID"/>
    <property type="match status" value="1"/>
</dbReference>
<name>A0AAV9IQX4_CYACA</name>
<keyword evidence="2" id="KW-0408">Iron</keyword>
<dbReference type="Pfam" id="PF02375">
    <property type="entry name" value="JmjN"/>
    <property type="match status" value="1"/>
</dbReference>
<dbReference type="GO" id="GO:0005634">
    <property type="term" value="C:nucleus"/>
    <property type="evidence" value="ECO:0007669"/>
    <property type="project" value="TreeGrafter"/>
</dbReference>
<dbReference type="Pfam" id="PF02928">
    <property type="entry name" value="zf-C5HC2"/>
    <property type="match status" value="1"/>
</dbReference>
<gene>
    <name evidence="7" type="ORF">CDCA_CDCA02G0679</name>
</gene>